<keyword evidence="4" id="KW-1185">Reference proteome</keyword>
<organism evidence="3 4">
    <name type="scientific">Rhodobium orientis</name>
    <dbReference type="NCBI Taxonomy" id="34017"/>
    <lineage>
        <taxon>Bacteria</taxon>
        <taxon>Pseudomonadati</taxon>
        <taxon>Pseudomonadota</taxon>
        <taxon>Alphaproteobacteria</taxon>
        <taxon>Hyphomicrobiales</taxon>
        <taxon>Rhodobiaceae</taxon>
        <taxon>Rhodobium</taxon>
    </lineage>
</organism>
<dbReference type="Proteomes" id="UP000249299">
    <property type="component" value="Unassembled WGS sequence"/>
</dbReference>
<evidence type="ECO:0000313" key="3">
    <source>
        <dbReference type="EMBL" id="RAI29502.1"/>
    </source>
</evidence>
<gene>
    <name evidence="3" type="ORF">CH339_02300</name>
</gene>
<proteinExistence type="predicted"/>
<feature type="chain" id="PRO_5016378331" evidence="2">
    <location>
        <begin position="23"/>
        <end position="129"/>
    </location>
</feature>
<reference evidence="3 4" key="1">
    <citation type="submission" date="2017-07" db="EMBL/GenBank/DDBJ databases">
        <title>Draft Genome Sequences of Select Purple Nonsulfur Bacteria.</title>
        <authorList>
            <person name="Lasarre B."/>
            <person name="Mckinlay J.B."/>
        </authorList>
    </citation>
    <scope>NUCLEOTIDE SEQUENCE [LARGE SCALE GENOMIC DNA]</scope>
    <source>
        <strain evidence="3 4">DSM 11290</strain>
    </source>
</reference>
<evidence type="ECO:0000313" key="4">
    <source>
        <dbReference type="Proteomes" id="UP000249299"/>
    </source>
</evidence>
<keyword evidence="2" id="KW-0732">Signal</keyword>
<sequence length="129" mass="12948">MNKSVVVLLLIVAMLANGVAHRFATAATVPSLAAAGGGQGAGSERTGALPEVRVAKTSADVATRAASRCRPYTAGPASPRGACMSDLSLPAGGSAALSRQIPARFAVAHSRMPPGRGSPHPFHPPRVSS</sequence>
<dbReference type="EMBL" id="NPEV01000003">
    <property type="protein sequence ID" value="RAI29502.1"/>
    <property type="molecule type" value="Genomic_DNA"/>
</dbReference>
<evidence type="ECO:0000256" key="1">
    <source>
        <dbReference type="SAM" id="MobiDB-lite"/>
    </source>
</evidence>
<evidence type="ECO:0000256" key="2">
    <source>
        <dbReference type="SAM" id="SignalP"/>
    </source>
</evidence>
<name>A0A327JX11_9HYPH</name>
<dbReference type="AlphaFoldDB" id="A0A327JX11"/>
<protein>
    <submittedName>
        <fullName evidence="3">Uncharacterized protein</fullName>
    </submittedName>
</protein>
<feature type="signal peptide" evidence="2">
    <location>
        <begin position="1"/>
        <end position="22"/>
    </location>
</feature>
<accession>A0A327JX11</accession>
<feature type="region of interest" description="Disordered" evidence="1">
    <location>
        <begin position="108"/>
        <end position="129"/>
    </location>
</feature>
<comment type="caution">
    <text evidence="3">The sequence shown here is derived from an EMBL/GenBank/DDBJ whole genome shotgun (WGS) entry which is preliminary data.</text>
</comment>